<comment type="caution">
    <text evidence="13">The sequence shown here is derived from an EMBL/GenBank/DDBJ whole genome shotgun (WGS) entry which is preliminary data.</text>
</comment>
<dbReference type="NCBIfam" id="TIGR01662">
    <property type="entry name" value="HAD-SF-IIIA"/>
    <property type="match status" value="1"/>
</dbReference>
<evidence type="ECO:0000256" key="9">
    <source>
        <dbReference type="RuleBase" id="RU365101"/>
    </source>
</evidence>
<dbReference type="GO" id="GO:0006265">
    <property type="term" value="P:DNA topological change"/>
    <property type="evidence" value="ECO:0007669"/>
    <property type="project" value="UniProtKB-UniRule"/>
</dbReference>
<dbReference type="SUPFAM" id="SSF56349">
    <property type="entry name" value="DNA breaking-rejoining enzymes"/>
    <property type="match status" value="1"/>
</dbReference>
<evidence type="ECO:0000256" key="8">
    <source>
        <dbReference type="PROSITE-ProRule" id="PRU01382"/>
    </source>
</evidence>
<keyword evidence="6 8" id="KW-0413">Isomerase</keyword>
<feature type="region of interest" description="Disordered" evidence="11">
    <location>
        <begin position="501"/>
        <end position="574"/>
    </location>
</feature>
<dbReference type="InterPro" id="IPR013499">
    <property type="entry name" value="TopoI_euk"/>
</dbReference>
<dbReference type="InterPro" id="IPR051062">
    <property type="entry name" value="Topoisomerase_IB"/>
</dbReference>
<name>A0A9D4NV96_DERFA</name>
<dbReference type="Gene3D" id="3.40.50.300">
    <property type="entry name" value="P-loop containing nucleotide triphosphate hydrolases"/>
    <property type="match status" value="1"/>
</dbReference>
<dbReference type="InterPro" id="IPR027417">
    <property type="entry name" value="P-loop_NTPase"/>
</dbReference>
<dbReference type="Pfam" id="PF02919">
    <property type="entry name" value="Topoisom_I_N"/>
    <property type="match status" value="1"/>
</dbReference>
<dbReference type="Gene3D" id="2.60.200.20">
    <property type="match status" value="1"/>
</dbReference>
<dbReference type="InterPro" id="IPR036412">
    <property type="entry name" value="HAD-like_sf"/>
</dbReference>
<dbReference type="InterPro" id="IPR011010">
    <property type="entry name" value="DNA_brk_join_enz"/>
</dbReference>
<dbReference type="Pfam" id="PF08645">
    <property type="entry name" value="PNK3P"/>
    <property type="match status" value="1"/>
</dbReference>
<dbReference type="FunFam" id="1.10.10.41:FF:000001">
    <property type="entry name" value="DNA topoisomerase I"/>
    <property type="match status" value="1"/>
</dbReference>
<comment type="similarity">
    <text evidence="3 8 9">Belongs to the type IB topoisomerase family.</text>
</comment>
<dbReference type="PRINTS" id="PR00416">
    <property type="entry name" value="EUTPISMRASEI"/>
</dbReference>
<dbReference type="Pfam" id="PF01028">
    <property type="entry name" value="Topoisom_I"/>
    <property type="match status" value="1"/>
</dbReference>
<evidence type="ECO:0000256" key="3">
    <source>
        <dbReference type="ARBA" id="ARBA00006645"/>
    </source>
</evidence>
<evidence type="ECO:0000256" key="5">
    <source>
        <dbReference type="ARBA" id="ARBA00023125"/>
    </source>
</evidence>
<dbReference type="EMBL" id="SDOV01000007">
    <property type="protein sequence ID" value="KAH7638926.1"/>
    <property type="molecule type" value="Genomic_DNA"/>
</dbReference>
<dbReference type="SUPFAM" id="SSF56784">
    <property type="entry name" value="HAD-like"/>
    <property type="match status" value="1"/>
</dbReference>
<dbReference type="GO" id="GO:0006260">
    <property type="term" value="P:DNA replication"/>
    <property type="evidence" value="ECO:0007669"/>
    <property type="project" value="TreeGrafter"/>
</dbReference>
<dbReference type="Pfam" id="PF14370">
    <property type="entry name" value="Topo_C_assoc"/>
    <property type="match status" value="1"/>
</dbReference>
<dbReference type="Gene3D" id="1.10.132.10">
    <property type="match status" value="1"/>
</dbReference>
<dbReference type="SUPFAM" id="SSF56741">
    <property type="entry name" value="Eukaryotic DNA topoisomerase I, N-terminal DNA-binding fragment"/>
    <property type="match status" value="1"/>
</dbReference>
<dbReference type="InterPro" id="IPR048045">
    <property type="entry name" value="Topoisomer_I_DNA-bd"/>
</dbReference>
<dbReference type="Gene3D" id="2.170.11.10">
    <property type="entry name" value="DNA Topoisomerase I, domain 2"/>
    <property type="match status" value="1"/>
</dbReference>
<dbReference type="InterPro" id="IPR001631">
    <property type="entry name" value="TopoI"/>
</dbReference>
<dbReference type="Proteomes" id="UP000828236">
    <property type="component" value="Unassembled WGS sequence"/>
</dbReference>
<protein>
    <recommendedName>
        <fullName evidence="9">DNA topoisomerase I</fullName>
        <ecNumber evidence="9">5.6.2.1</ecNumber>
    </recommendedName>
    <alternativeName>
        <fullName evidence="9">DNA topoisomerase 1</fullName>
    </alternativeName>
</protein>
<comment type="function">
    <text evidence="9">Releases the supercoiling and torsional tension of DNA introduced during the DNA replication and transcription by transiently cleaving and rejoining one strand of the DNA duplex. Introduces a single-strand break via transesterification at the specific target site 5'-[CT]CCTTp site in duplex DNA. The scissile phosphodiester is attacked by the catalytic tyrosine of the enzyme, resulting in the formation of a DNA-(3'-phosphotyrosyl)-enzyme intermediate and the expulsion of a 5'-OH DNA strand. The free DNA strand then undergoes passage around the unbroken strand thus removing DNA supercoils. Finally, in the religation step, the DNA 5'-OH attacks the covalent intermediate to expel the active-site tyrosine and restore the DNA phosphodiester backbone.</text>
</comment>
<dbReference type="GO" id="GO:0003677">
    <property type="term" value="F:DNA binding"/>
    <property type="evidence" value="ECO:0007669"/>
    <property type="project" value="UniProtKB-UniRule"/>
</dbReference>
<evidence type="ECO:0000256" key="6">
    <source>
        <dbReference type="ARBA" id="ARBA00023235"/>
    </source>
</evidence>
<feature type="domain" description="DNA topoisomerase I eukaryotic-type" evidence="12">
    <location>
        <begin position="740"/>
        <end position="1108"/>
    </location>
</feature>
<dbReference type="InterPro" id="IPR036202">
    <property type="entry name" value="TopoI_DNA-bd_euk_N_sf"/>
</dbReference>
<dbReference type="Gene3D" id="3.90.15.10">
    <property type="entry name" value="Topoisomerase I, Chain A, domain 3"/>
    <property type="match status" value="1"/>
</dbReference>
<reference evidence="13" key="1">
    <citation type="submission" date="2020-06" db="EMBL/GenBank/DDBJ databases">
        <authorList>
            <person name="Ji K."/>
            <person name="Li J."/>
        </authorList>
    </citation>
    <scope>NUCLEOTIDE SEQUENCE</scope>
    <source>
        <strain evidence="13">JKM2019</strain>
        <tissue evidence="13">Whole body</tissue>
    </source>
</reference>
<evidence type="ECO:0000256" key="4">
    <source>
        <dbReference type="ARBA" id="ARBA00023029"/>
    </source>
</evidence>
<dbReference type="FunFam" id="2.170.11.10:FF:000001">
    <property type="entry name" value="DNA topoisomerase I"/>
    <property type="match status" value="1"/>
</dbReference>
<feature type="compositionally biased region" description="Basic and acidic residues" evidence="11">
    <location>
        <begin position="538"/>
        <end position="567"/>
    </location>
</feature>
<organism evidence="13">
    <name type="scientific">Dermatophagoides farinae</name>
    <name type="common">American house dust mite</name>
    <dbReference type="NCBI Taxonomy" id="6954"/>
    <lineage>
        <taxon>Eukaryota</taxon>
        <taxon>Metazoa</taxon>
        <taxon>Ecdysozoa</taxon>
        <taxon>Arthropoda</taxon>
        <taxon>Chelicerata</taxon>
        <taxon>Arachnida</taxon>
        <taxon>Acari</taxon>
        <taxon>Acariformes</taxon>
        <taxon>Sarcoptiformes</taxon>
        <taxon>Astigmata</taxon>
        <taxon>Psoroptidia</taxon>
        <taxon>Analgoidea</taxon>
        <taxon>Pyroglyphidae</taxon>
        <taxon>Dermatophagoidinae</taxon>
        <taxon>Dermatophagoides</taxon>
    </lineage>
</organism>
<gene>
    <name evidence="13" type="ORF">HUG17_2959</name>
</gene>
<dbReference type="GO" id="GO:0005730">
    <property type="term" value="C:nucleolus"/>
    <property type="evidence" value="ECO:0007669"/>
    <property type="project" value="UniProtKB-ARBA"/>
</dbReference>
<reference evidence="13" key="2">
    <citation type="journal article" date="2021" name="World Allergy Organ. J.">
        <title>Chromosome-level assembly of Dermatophagoides farinae genome and transcriptome reveals two novel allergens Der f 37 and Der f 39.</title>
        <authorList>
            <person name="Chen J."/>
            <person name="Cai Z."/>
            <person name="Fan D."/>
            <person name="Hu J."/>
            <person name="Hou Y."/>
            <person name="He Y."/>
            <person name="Zhang Z."/>
            <person name="Zhao Z."/>
            <person name="Gao P."/>
            <person name="Hu W."/>
            <person name="Sun J."/>
            <person name="Li J."/>
            <person name="Ji K."/>
        </authorList>
    </citation>
    <scope>NUCLEOTIDE SEQUENCE</scope>
    <source>
        <strain evidence="13">JKM2019</strain>
    </source>
</reference>
<dbReference type="CDD" id="cd00659">
    <property type="entry name" value="Topo_IB_C"/>
    <property type="match status" value="1"/>
</dbReference>
<dbReference type="InterPro" id="IPR014727">
    <property type="entry name" value="TopoI_cat_a/b-sub_euk"/>
</dbReference>
<comment type="catalytic activity">
    <reaction evidence="1 8 9">
        <text>ATP-independent breakage of single-stranded DNA, followed by passage and rejoining.</text>
        <dbReference type="EC" id="5.6.2.1"/>
    </reaction>
</comment>
<dbReference type="NCBIfam" id="TIGR01664">
    <property type="entry name" value="DNA-3'-Pase"/>
    <property type="match status" value="1"/>
</dbReference>
<keyword evidence="4 8" id="KW-0799">Topoisomerase</keyword>
<evidence type="ECO:0000256" key="11">
    <source>
        <dbReference type="SAM" id="MobiDB-lite"/>
    </source>
</evidence>
<dbReference type="Gene3D" id="3.40.50.1000">
    <property type="entry name" value="HAD superfamily/HAD-like"/>
    <property type="match status" value="1"/>
</dbReference>
<dbReference type="SUPFAM" id="SSF52540">
    <property type="entry name" value="P-loop containing nucleoside triphosphate hydrolases"/>
    <property type="match status" value="1"/>
</dbReference>
<keyword evidence="5 8" id="KW-0238">DNA-binding</keyword>
<feature type="active site" description="O-(3'-phospho-DNA)-tyrosine intermediate" evidence="8">
    <location>
        <position position="1094"/>
    </location>
</feature>
<evidence type="ECO:0000259" key="12">
    <source>
        <dbReference type="SMART" id="SM00435"/>
    </source>
</evidence>
<dbReference type="FunFam" id="1.10.132.10:FF:000001">
    <property type="entry name" value="DNA topoisomerase I"/>
    <property type="match status" value="1"/>
</dbReference>
<comment type="subcellular location">
    <subcellularLocation>
        <location evidence="2">Nucleus</location>
    </subcellularLocation>
</comment>
<dbReference type="PANTHER" id="PTHR10290">
    <property type="entry name" value="DNA TOPOISOMERASE I"/>
    <property type="match status" value="1"/>
</dbReference>
<dbReference type="InterPro" id="IPR008336">
    <property type="entry name" value="TopoI_DNA-bd_euk"/>
</dbReference>
<evidence type="ECO:0000256" key="1">
    <source>
        <dbReference type="ARBA" id="ARBA00000213"/>
    </source>
</evidence>
<keyword evidence="10" id="KW-0175">Coiled coil</keyword>
<dbReference type="PROSITE" id="PS52038">
    <property type="entry name" value="TOPO_IB_2"/>
    <property type="match status" value="1"/>
</dbReference>
<evidence type="ECO:0000256" key="10">
    <source>
        <dbReference type="SAM" id="Coils"/>
    </source>
</evidence>
<proteinExistence type="inferred from homology"/>
<dbReference type="Pfam" id="PF13671">
    <property type="entry name" value="AAA_33"/>
    <property type="match status" value="1"/>
</dbReference>
<dbReference type="SUPFAM" id="SSF46596">
    <property type="entry name" value="Eukaryotic DNA topoisomerase I, dispensable insert domain"/>
    <property type="match status" value="1"/>
</dbReference>
<dbReference type="SUPFAM" id="SSF49879">
    <property type="entry name" value="SMAD/FHA domain"/>
    <property type="match status" value="1"/>
</dbReference>
<dbReference type="FunFam" id="3.90.15.10:FF:000001">
    <property type="entry name" value="DNA topoisomerase I"/>
    <property type="match status" value="1"/>
</dbReference>
<dbReference type="InterPro" id="IPR013034">
    <property type="entry name" value="DNA_topo_DNA_db_N_dom1"/>
</dbReference>
<dbReference type="InterPro" id="IPR008984">
    <property type="entry name" value="SMAD_FHA_dom_sf"/>
</dbReference>
<accession>A0A9D4NV96</accession>
<dbReference type="GO" id="GO:0003917">
    <property type="term" value="F:DNA topoisomerase type I (single strand cut, ATP-independent) activity"/>
    <property type="evidence" value="ECO:0007669"/>
    <property type="project" value="UniProtKB-UniRule"/>
</dbReference>
<dbReference type="CDD" id="cd03488">
    <property type="entry name" value="Topoisomer_IB_N_htopoI_like"/>
    <property type="match status" value="1"/>
</dbReference>
<dbReference type="InterPro" id="IPR006551">
    <property type="entry name" value="Polynucleotide_phosphatase"/>
</dbReference>
<dbReference type="EC" id="5.6.2.1" evidence="9"/>
<dbReference type="Gene3D" id="1.10.10.41">
    <property type="entry name" value="Yeast DNA topoisomerase - domain 1"/>
    <property type="match status" value="1"/>
</dbReference>
<dbReference type="PANTHER" id="PTHR10290:SF3">
    <property type="entry name" value="DNA TOPOISOMERASE 1"/>
    <property type="match status" value="1"/>
</dbReference>
<dbReference type="InterPro" id="IPR023214">
    <property type="entry name" value="HAD_sf"/>
</dbReference>
<feature type="coiled-coil region" evidence="10">
    <location>
        <begin position="685"/>
        <end position="717"/>
    </location>
</feature>
<dbReference type="InterPro" id="IPR006549">
    <property type="entry name" value="HAD-SF_hydro_IIIA"/>
</dbReference>
<dbReference type="GO" id="GO:0007059">
    <property type="term" value="P:chromosome segregation"/>
    <property type="evidence" value="ECO:0007669"/>
    <property type="project" value="TreeGrafter"/>
</dbReference>
<dbReference type="InterPro" id="IPR014711">
    <property type="entry name" value="TopoI_cat_a-hlx-sub_euk"/>
</dbReference>
<feature type="coiled-coil region" evidence="10">
    <location>
        <begin position="1024"/>
        <end position="1082"/>
    </location>
</feature>
<sequence>MITCKLISTDHSIPDQIIKAGQTLIIGRNQQCKIKNLFCSRNYCKIQLLSNENKLLVEYLKDDRTVQMKSGEFINGPGFSYRICMIHDSKNASTMAQVMNDEISWTELESGNVMIGSLFGGYDCKSDKIAGFDFDFTLVCTKTGKSFPSDENDWKLFDPRLTGFIQKLVEQQGYRFVIFSNQLGISKGKVTVDMVRKRFENSMKDLCIERIPCLILVATKDDIYRKPCIGLWNHLVRNIQPDVEINLKQSFYVGDAAGRSKSALKKADFSASDLLFAMNIGVNFLTPEQFLIHVAKYNGFDYQQKFEYSSSLPEKCFKVDDKTKESNFLLTNRLTGEKIPNIESILPTRVHCIIFCGISGSGKTTFYENYLQPLNYVHVNYDQLKTIQKCQQLMKKSIQEQRNIVIDNTNIERKSRQQWINLCKENGYEWIIFHFELSLKHIFHNNKFRQLTGIHKSVPDVVIYSQNKKFESLQDDECNRQFIVNFNQKFSQHDHQKLYSISGGDKKKLKNKKDKPSSSSTSTLAMNDGGMKTKTVKTKSEKDSKSSKDNNKKSKIKKESSSSDGKVEKKRKKKQEEEDEHIWKWWEEESPGEGIKWKTLEHNGPVFPPDYEPLPKKVRFYYDGKHFELSSEAEEVAGFYARMLEHEYTSKDVFNKNFFKDWRKTMNEKERELITDLKKCNFHELNEYFKQQSELRKQMTKEEKQQIKLKNEEIVNKYGYCIVDGHKQKIGNFRIEPPGLFRGRGEHPKMGKLKKRVQPEDIIINIGEKVKIPTPPAGHKWKEVRHDNTVTWLASWTENIMGNVKYIMLNPSSKLKSIKDWQKYEKARELKKYVNKIRSDYRADFKSREMMKRQRAVALYFIDKLALRAGNEKEEGETADTVGCCSLRVEHITLHSEKDGKQYVVDFDFLGKDSIRYVNSVSVEKRVFKNLKHFIVDKSPGDDLFDRLNTSSLNKYLNSLMDGLTAKVFRTYNASNTLQQQLNELTKLDMTMPEKILAYNRANRAVALLCNHQKSVSKTHDKQMENLNGKIKDKKTQIKELKKQYKETKNDAGAKEKYKKKLKTLEEQLKKLEVAKVDKEENKQIALGTSKLNYLDPRISVAWCKKWEVPIEKIYNKTQRDKFRWAIEMVGPDYQF</sequence>
<dbReference type="InterPro" id="IPR013954">
    <property type="entry name" value="PNK3P"/>
</dbReference>
<evidence type="ECO:0000313" key="13">
    <source>
        <dbReference type="EMBL" id="KAH7638926.1"/>
    </source>
</evidence>
<evidence type="ECO:0000256" key="2">
    <source>
        <dbReference type="ARBA" id="ARBA00004123"/>
    </source>
</evidence>
<dbReference type="InterPro" id="IPR013500">
    <property type="entry name" value="TopoI_cat_euk"/>
</dbReference>
<evidence type="ECO:0000256" key="7">
    <source>
        <dbReference type="ARBA" id="ARBA00023242"/>
    </source>
</evidence>
<keyword evidence="7" id="KW-0539">Nucleus</keyword>
<dbReference type="InterPro" id="IPR018521">
    <property type="entry name" value="TopoIB_AS"/>
</dbReference>
<dbReference type="InterPro" id="IPR013030">
    <property type="entry name" value="DNA_topo_DNA_db_N_dom2"/>
</dbReference>
<dbReference type="AlphaFoldDB" id="A0A9D4NV96"/>
<dbReference type="SMART" id="SM00435">
    <property type="entry name" value="TOPEUc"/>
    <property type="match status" value="1"/>
</dbReference>
<dbReference type="PROSITE" id="PS00176">
    <property type="entry name" value="TOPO_IB_1"/>
    <property type="match status" value="1"/>
</dbReference>
<dbReference type="InterPro" id="IPR025834">
    <property type="entry name" value="TopoI_C_dom"/>
</dbReference>
<dbReference type="GO" id="GO:0005694">
    <property type="term" value="C:chromosome"/>
    <property type="evidence" value="ECO:0007669"/>
    <property type="project" value="InterPro"/>
</dbReference>